<comment type="caution">
    <text evidence="2">The sequence shown here is derived from an EMBL/GenBank/DDBJ whole genome shotgun (WGS) entry which is preliminary data.</text>
</comment>
<dbReference type="InterPro" id="IPR054471">
    <property type="entry name" value="GPIID_WHD"/>
</dbReference>
<dbReference type="Proteomes" id="UP001590951">
    <property type="component" value="Unassembled WGS sequence"/>
</dbReference>
<dbReference type="EMBL" id="JBHFEH010000009">
    <property type="protein sequence ID" value="KAL2056012.1"/>
    <property type="molecule type" value="Genomic_DNA"/>
</dbReference>
<sequence>MAGLRKALRSLPKSLDNTYSRILINIDEEYRRETYTVLQWLTFSVRPLHLVEVAEAVAVRPGNDFPDGEEKLRDPHVILSICSSLVVLCEFGELRLAHYSVKEYLVSERIRTSPASPFATMVDSGNKKIAEIYLTYLSISDQWNLSSHSRFLDFPLLRYATQNWHVTCQNWHVTCSKCFSRACADPRNTACCAIPHFQG</sequence>
<name>A0ABR4BF10_9LECA</name>
<feature type="domain" description="GPI inositol-deacylase winged helix" evidence="1">
    <location>
        <begin position="30"/>
        <end position="113"/>
    </location>
</feature>
<dbReference type="Pfam" id="PF22939">
    <property type="entry name" value="WHD_GPIID"/>
    <property type="match status" value="1"/>
</dbReference>
<proteinExistence type="predicted"/>
<keyword evidence="3" id="KW-1185">Reference proteome</keyword>
<dbReference type="PANTHER" id="PTHR10039:SF16">
    <property type="entry name" value="GPI INOSITOL-DEACYLASE"/>
    <property type="match status" value="1"/>
</dbReference>
<evidence type="ECO:0000259" key="1">
    <source>
        <dbReference type="Pfam" id="PF22939"/>
    </source>
</evidence>
<evidence type="ECO:0000313" key="3">
    <source>
        <dbReference type="Proteomes" id="UP001590951"/>
    </source>
</evidence>
<dbReference type="PANTHER" id="PTHR10039">
    <property type="entry name" value="AMELOGENIN"/>
    <property type="match status" value="1"/>
</dbReference>
<reference evidence="2 3" key="1">
    <citation type="submission" date="2024-09" db="EMBL/GenBank/DDBJ databases">
        <title>Rethinking Asexuality: The Enigmatic Case of Functional Sexual Genes in Lepraria (Stereocaulaceae).</title>
        <authorList>
            <person name="Doellman M."/>
            <person name="Sun Y."/>
            <person name="Barcenas-Pena A."/>
            <person name="Lumbsch H.T."/>
            <person name="Grewe F."/>
        </authorList>
    </citation>
    <scope>NUCLEOTIDE SEQUENCE [LARGE SCALE GENOMIC DNA]</scope>
    <source>
        <strain evidence="2 3">Grewe 0041</strain>
    </source>
</reference>
<protein>
    <recommendedName>
        <fullName evidence="1">GPI inositol-deacylase winged helix domain-containing protein</fullName>
    </recommendedName>
</protein>
<evidence type="ECO:0000313" key="2">
    <source>
        <dbReference type="EMBL" id="KAL2056012.1"/>
    </source>
</evidence>
<organism evidence="2 3">
    <name type="scientific">Lepraria finkii</name>
    <dbReference type="NCBI Taxonomy" id="1340010"/>
    <lineage>
        <taxon>Eukaryota</taxon>
        <taxon>Fungi</taxon>
        <taxon>Dikarya</taxon>
        <taxon>Ascomycota</taxon>
        <taxon>Pezizomycotina</taxon>
        <taxon>Lecanoromycetes</taxon>
        <taxon>OSLEUM clade</taxon>
        <taxon>Lecanoromycetidae</taxon>
        <taxon>Lecanorales</taxon>
        <taxon>Lecanorineae</taxon>
        <taxon>Stereocaulaceae</taxon>
        <taxon>Lepraria</taxon>
    </lineage>
</organism>
<gene>
    <name evidence="2" type="ORF">ABVK25_003654</name>
</gene>
<accession>A0ABR4BF10</accession>